<dbReference type="RefSeq" id="WP_045458354.1">
    <property type="nucleotide sequence ID" value="NZ_BBLT01000001.1"/>
</dbReference>
<accession>A0A098LAK0</accession>
<dbReference type="EMBL" id="BBLT01000001">
    <property type="protein sequence ID" value="GAL83462.1"/>
    <property type="molecule type" value="Genomic_DNA"/>
</dbReference>
<comment type="caution">
    <text evidence="1">The sequence shown here is derived from an EMBL/GenBank/DDBJ whole genome shotgun (WGS) entry which is preliminary data.</text>
</comment>
<name>A0A098LAK0_9BACT</name>
<dbReference type="Proteomes" id="UP000030185">
    <property type="component" value="Unassembled WGS sequence"/>
</dbReference>
<proteinExistence type="predicted"/>
<dbReference type="STRING" id="153721.MYP_689"/>
<sequence>MEGALINTELARQVLPEGVDKLEVATNKGKIIRKENQSRQEILDLISSNPCFLTGDIACSLGFGIAIMLITRELLYVQTDMIKVKELSDKIQNSIATSAKPGLILPPHLQKK</sequence>
<evidence type="ECO:0000313" key="1">
    <source>
        <dbReference type="EMBL" id="GAL83462.1"/>
    </source>
</evidence>
<dbReference type="AlphaFoldDB" id="A0A098LAK0"/>
<keyword evidence="2" id="KW-1185">Reference proteome</keyword>
<gene>
    <name evidence="1" type="ORF">MYP_689</name>
</gene>
<reference evidence="1 2" key="1">
    <citation type="submission" date="2014-09" db="EMBL/GenBank/DDBJ databases">
        <title>Sporocytophaga myxococcoides PG-01 genome sequencing.</title>
        <authorList>
            <person name="Liu L."/>
            <person name="Gao P.J."/>
            <person name="Chen G.J."/>
            <person name="Wang L.S."/>
        </authorList>
    </citation>
    <scope>NUCLEOTIDE SEQUENCE [LARGE SCALE GENOMIC DNA]</scope>
    <source>
        <strain evidence="1 2">PG-01</strain>
    </source>
</reference>
<protein>
    <submittedName>
        <fullName evidence="1">Uncharacterized protein</fullName>
    </submittedName>
</protein>
<organism evidence="1 2">
    <name type="scientific">Sporocytophaga myxococcoides</name>
    <dbReference type="NCBI Taxonomy" id="153721"/>
    <lineage>
        <taxon>Bacteria</taxon>
        <taxon>Pseudomonadati</taxon>
        <taxon>Bacteroidota</taxon>
        <taxon>Cytophagia</taxon>
        <taxon>Cytophagales</taxon>
        <taxon>Cytophagaceae</taxon>
        <taxon>Sporocytophaga</taxon>
    </lineage>
</organism>
<evidence type="ECO:0000313" key="2">
    <source>
        <dbReference type="Proteomes" id="UP000030185"/>
    </source>
</evidence>